<dbReference type="InterPro" id="IPR044855">
    <property type="entry name" value="CoA-Trfase_III_dom3_sf"/>
</dbReference>
<dbReference type="GO" id="GO:0016740">
    <property type="term" value="F:transferase activity"/>
    <property type="evidence" value="ECO:0007669"/>
    <property type="project" value="UniProtKB-KW"/>
</dbReference>
<evidence type="ECO:0000313" key="4">
    <source>
        <dbReference type="Proteomes" id="UP001054854"/>
    </source>
</evidence>
<dbReference type="InterPro" id="IPR050483">
    <property type="entry name" value="CoA-transferase_III_domain"/>
</dbReference>
<gene>
    <name evidence="3" type="ORF">TPA0910_00880</name>
</gene>
<sequence length="418" mass="45452">MTSPHLTPPRPDGEPTGTGGPLHGTTVLDLTNFLSGPYCTQILADLGARVIKLEPPDGDSSRAIPPHFVAGDSAYYLGNNRSKESIAVDLKRPEGLEIAQDLIDRVDVVVENFRPGVCRRLGFDVEEIRRRRPELVWASISGFGQAGPWRDRPAYDLIVQALSGVMSLTGEPGRPSVRLGIPAGDLVAGMFAAIGVLAALADRARSGRGDQIDVAMLDCQLSMLSYQAVYSMIDGKAPQRQGSRHDSIPTYRSFVAGDGREFVVTANTERMWRELCAALELDGLVDDPRFDSAGSRLRNKEALWHLLESAFTRRPAAEWVARLAARRVPAALIKTVPEAIADAREAGREMVLDLGHDDGRKVSVIGNPVKFTDHQPAAPAFPPHLGENAHALLNGFLGYPAQRVRELQETGVLARPRQ</sequence>
<dbReference type="PANTHER" id="PTHR48207">
    <property type="entry name" value="SUCCINATE--HYDROXYMETHYLGLUTARATE COA-TRANSFERASE"/>
    <property type="match status" value="1"/>
</dbReference>
<feature type="compositionally biased region" description="Pro residues" evidence="2">
    <location>
        <begin position="1"/>
        <end position="10"/>
    </location>
</feature>
<dbReference type="SUPFAM" id="SSF89796">
    <property type="entry name" value="CoA-transferase family III (CaiB/BaiF)"/>
    <property type="match status" value="1"/>
</dbReference>
<feature type="region of interest" description="Disordered" evidence="2">
    <location>
        <begin position="1"/>
        <end position="23"/>
    </location>
</feature>
<dbReference type="Proteomes" id="UP001054854">
    <property type="component" value="Unassembled WGS sequence"/>
</dbReference>
<keyword evidence="4" id="KW-1185">Reference proteome</keyword>
<keyword evidence="1 3" id="KW-0808">Transferase</keyword>
<dbReference type="RefSeq" id="WP_236255617.1">
    <property type="nucleotide sequence ID" value="NZ_BNEK01000002.1"/>
</dbReference>
<dbReference type="Gene3D" id="3.40.50.10540">
    <property type="entry name" value="Crotonobetainyl-coa:carnitine coa-transferase, domain 1"/>
    <property type="match status" value="1"/>
</dbReference>
<accession>A0ABQ3TQP9</accession>
<evidence type="ECO:0000313" key="3">
    <source>
        <dbReference type="EMBL" id="GHJ25655.1"/>
    </source>
</evidence>
<proteinExistence type="predicted"/>
<dbReference type="InterPro" id="IPR003673">
    <property type="entry name" value="CoA-Trfase_fam_III"/>
</dbReference>
<comment type="caution">
    <text evidence="3">The sequence shown here is derived from an EMBL/GenBank/DDBJ whole genome shotgun (WGS) entry which is preliminary data.</text>
</comment>
<dbReference type="Pfam" id="PF02515">
    <property type="entry name" value="CoA_transf_3"/>
    <property type="match status" value="1"/>
</dbReference>
<protein>
    <submittedName>
        <fullName evidence="3">CoA transferase</fullName>
    </submittedName>
</protein>
<evidence type="ECO:0000256" key="2">
    <source>
        <dbReference type="SAM" id="MobiDB-lite"/>
    </source>
</evidence>
<dbReference type="EMBL" id="BNEK01000002">
    <property type="protein sequence ID" value="GHJ25655.1"/>
    <property type="molecule type" value="Genomic_DNA"/>
</dbReference>
<evidence type="ECO:0000256" key="1">
    <source>
        <dbReference type="ARBA" id="ARBA00022679"/>
    </source>
</evidence>
<name>A0ABQ3TQP9_STRHY</name>
<dbReference type="PANTHER" id="PTHR48207:SF3">
    <property type="entry name" value="SUCCINATE--HYDROXYMETHYLGLUTARATE COA-TRANSFERASE"/>
    <property type="match status" value="1"/>
</dbReference>
<organism evidence="3 4">
    <name type="scientific">Streptomyces hygroscopicus</name>
    <dbReference type="NCBI Taxonomy" id="1912"/>
    <lineage>
        <taxon>Bacteria</taxon>
        <taxon>Bacillati</taxon>
        <taxon>Actinomycetota</taxon>
        <taxon>Actinomycetes</taxon>
        <taxon>Kitasatosporales</taxon>
        <taxon>Streptomycetaceae</taxon>
        <taxon>Streptomyces</taxon>
        <taxon>Streptomyces violaceusniger group</taxon>
    </lineage>
</organism>
<dbReference type="Gene3D" id="3.30.1540.10">
    <property type="entry name" value="formyl-coa transferase, domain 3"/>
    <property type="match status" value="1"/>
</dbReference>
<reference evidence="3" key="1">
    <citation type="submission" date="2024-05" db="EMBL/GenBank/DDBJ databases">
        <title>Whole genome shotgun sequence of Streptomyces hygroscopicus NBRC 113678.</title>
        <authorList>
            <person name="Komaki H."/>
            <person name="Tamura T."/>
        </authorList>
    </citation>
    <scope>NUCLEOTIDE SEQUENCE</scope>
    <source>
        <strain evidence="3">N11-34</strain>
    </source>
</reference>
<dbReference type="InterPro" id="IPR023606">
    <property type="entry name" value="CoA-Trfase_III_dom_1_sf"/>
</dbReference>